<dbReference type="EMBL" id="VYTZ01000003">
    <property type="protein sequence ID" value="KAA9379702.1"/>
    <property type="molecule type" value="Genomic_DNA"/>
</dbReference>
<evidence type="ECO:0000313" key="2">
    <source>
        <dbReference type="Proteomes" id="UP000327011"/>
    </source>
</evidence>
<accession>A0A5J5K5F1</accession>
<proteinExistence type="predicted"/>
<keyword evidence="2" id="KW-1185">Reference proteome</keyword>
<protein>
    <submittedName>
        <fullName evidence="1">Uncharacterized protein</fullName>
    </submittedName>
</protein>
<gene>
    <name evidence="1" type="ORF">F5972_08610</name>
</gene>
<name>A0A5J5K5F1_9ACTN</name>
<sequence length="115" mass="12611">MLQTHGEALARLTLGAYFRDQVNDAQKRLIFAQLDLEAALNRAQAWERGDDLTPEQGEAIYRALQQRVAQASNVTQANPGSAVATQDAREAAAQFHTVCYWLAGQGLPVDTWAAQ</sequence>
<dbReference type="Proteomes" id="UP000327011">
    <property type="component" value="Unassembled WGS sequence"/>
</dbReference>
<dbReference type="RefSeq" id="WP_150932891.1">
    <property type="nucleotide sequence ID" value="NZ_VYTZ01000003.1"/>
</dbReference>
<evidence type="ECO:0000313" key="1">
    <source>
        <dbReference type="EMBL" id="KAA9379702.1"/>
    </source>
</evidence>
<dbReference type="AlphaFoldDB" id="A0A5J5K5F1"/>
<organism evidence="1 2">
    <name type="scientific">Microbispora cellulosiformans</name>
    <dbReference type="NCBI Taxonomy" id="2614688"/>
    <lineage>
        <taxon>Bacteria</taxon>
        <taxon>Bacillati</taxon>
        <taxon>Actinomycetota</taxon>
        <taxon>Actinomycetes</taxon>
        <taxon>Streptosporangiales</taxon>
        <taxon>Streptosporangiaceae</taxon>
        <taxon>Microbispora</taxon>
    </lineage>
</organism>
<comment type="caution">
    <text evidence="1">The sequence shown here is derived from an EMBL/GenBank/DDBJ whole genome shotgun (WGS) entry which is preliminary data.</text>
</comment>
<reference evidence="1 2" key="1">
    <citation type="submission" date="2019-09" db="EMBL/GenBank/DDBJ databases">
        <title>Screening of Novel Bioactive Compounds from Soil-Associated.</title>
        <authorList>
            <person name="Gong X."/>
        </authorList>
    </citation>
    <scope>NUCLEOTIDE SEQUENCE [LARGE SCALE GENOMIC DNA]</scope>
    <source>
        <strain evidence="1 2">Gxj-6</strain>
    </source>
</reference>